<protein>
    <submittedName>
        <fullName evidence="1">Uncharacterized protein</fullName>
    </submittedName>
</protein>
<dbReference type="InterPro" id="IPR036866">
    <property type="entry name" value="RibonucZ/Hydroxyglut_hydro"/>
</dbReference>
<dbReference type="InterPro" id="IPR052195">
    <property type="entry name" value="Bact_Alkyl/Aryl-Sulfatase"/>
</dbReference>
<dbReference type="PANTHER" id="PTHR43223:SF1">
    <property type="entry name" value="ALKYL_ARYL-SULFATASE BDS1"/>
    <property type="match status" value="1"/>
</dbReference>
<dbReference type="AlphaFoldDB" id="A0A485A5L7"/>
<accession>A0A485A5L7</accession>
<dbReference type="SUPFAM" id="SSF56281">
    <property type="entry name" value="Metallo-hydrolase/oxidoreductase"/>
    <property type="match status" value="1"/>
</dbReference>
<dbReference type="GO" id="GO:0018741">
    <property type="term" value="F:linear primary-alkylsulfatase activity"/>
    <property type="evidence" value="ECO:0007669"/>
    <property type="project" value="TreeGrafter"/>
</dbReference>
<gene>
    <name evidence="1" type="ORF">NCTC12993_00200</name>
</gene>
<sequence>MNRRTILPKPVQQEVIDGLTYDFLMAPGSEAPSEMLWYVKEKKMIEAAEDVTHTLHNTYSLRGAKIRDPLAWSKYINAAIDRWGSDAQVIIAQHQLADLGQREHCQTDERSA</sequence>
<dbReference type="Gene3D" id="3.60.15.30">
    <property type="entry name" value="Metallo-beta-lactamase domain"/>
    <property type="match status" value="1"/>
</dbReference>
<proteinExistence type="predicted"/>
<dbReference type="PANTHER" id="PTHR43223">
    <property type="entry name" value="ALKYL/ARYL-SULFATASE"/>
    <property type="match status" value="1"/>
</dbReference>
<evidence type="ECO:0000313" key="1">
    <source>
        <dbReference type="EMBL" id="VFS55136.1"/>
    </source>
</evidence>
<dbReference type="Proteomes" id="UP000401081">
    <property type="component" value="Unassembled WGS sequence"/>
</dbReference>
<reference evidence="1 2" key="1">
    <citation type="submission" date="2019-03" db="EMBL/GenBank/DDBJ databases">
        <authorList>
            <consortium name="Pathogen Informatics"/>
        </authorList>
    </citation>
    <scope>NUCLEOTIDE SEQUENCE [LARGE SCALE GENOMIC DNA]</scope>
    <source>
        <strain evidence="1 2">NCTC12993</strain>
    </source>
</reference>
<organism evidence="1 2">
    <name type="scientific">Kluyvera cryocrescens</name>
    <name type="common">Kluyvera citrophila</name>
    <dbReference type="NCBI Taxonomy" id="580"/>
    <lineage>
        <taxon>Bacteria</taxon>
        <taxon>Pseudomonadati</taxon>
        <taxon>Pseudomonadota</taxon>
        <taxon>Gammaproteobacteria</taxon>
        <taxon>Enterobacterales</taxon>
        <taxon>Enterobacteriaceae</taxon>
        <taxon>Kluyvera</taxon>
    </lineage>
</organism>
<evidence type="ECO:0000313" key="2">
    <source>
        <dbReference type="Proteomes" id="UP000401081"/>
    </source>
</evidence>
<dbReference type="EMBL" id="CAADJD010000001">
    <property type="protein sequence ID" value="VFS55136.1"/>
    <property type="molecule type" value="Genomic_DNA"/>
</dbReference>
<dbReference type="GO" id="GO:0018909">
    <property type="term" value="P:dodecyl sulfate metabolic process"/>
    <property type="evidence" value="ECO:0007669"/>
    <property type="project" value="TreeGrafter"/>
</dbReference>
<keyword evidence="2" id="KW-1185">Reference proteome</keyword>
<name>A0A485A5L7_KLUCR</name>